<name>A0ABT2HA32_9MICO</name>
<proteinExistence type="predicted"/>
<dbReference type="EMBL" id="JANLCJ010000189">
    <property type="protein sequence ID" value="MCS5736803.1"/>
    <property type="molecule type" value="Genomic_DNA"/>
</dbReference>
<sequence length="276" mass="32445">MSVRYDVVFKDGRKLARNSICFGGMASGGWGGGELEARPANQQAFIQFHIKNNMHPMWSWPFPEIKRDWNPAWSQEGKDPQVEGARLFLQEMKELYNDLPLLKGVITIHPLLGVVRAHIKRHKADKIILALMLFRNLANYSNNCFTYRHFRNQGYRPRAAVILAHLINCDIGVFGARTWGDQWLSEYNWINPDCFGKQALIKMIHCDEVEDEWPRYHQQPWSVQRGYRREREWVGNSAYLFDDRYRGLQWNYATDTIESQYANHNNIHKYLNLVDA</sequence>
<evidence type="ECO:0000313" key="1">
    <source>
        <dbReference type="EMBL" id="MCS5736803.1"/>
    </source>
</evidence>
<feature type="non-terminal residue" evidence="1">
    <location>
        <position position="276"/>
    </location>
</feature>
<reference evidence="1" key="1">
    <citation type="submission" date="2022-08" db="EMBL/GenBank/DDBJ databases">
        <authorList>
            <person name="Deng Y."/>
            <person name="Han X.-F."/>
            <person name="Zhang Y.-Q."/>
        </authorList>
    </citation>
    <scope>NUCLEOTIDE SEQUENCE</scope>
    <source>
        <strain evidence="1">CPCC 203386</strain>
    </source>
</reference>
<dbReference type="Proteomes" id="UP001165586">
    <property type="component" value="Unassembled WGS sequence"/>
</dbReference>
<organism evidence="1 2">
    <name type="scientific">Herbiconiux daphne</name>
    <dbReference type="NCBI Taxonomy" id="2970914"/>
    <lineage>
        <taxon>Bacteria</taxon>
        <taxon>Bacillati</taxon>
        <taxon>Actinomycetota</taxon>
        <taxon>Actinomycetes</taxon>
        <taxon>Micrococcales</taxon>
        <taxon>Microbacteriaceae</taxon>
        <taxon>Herbiconiux</taxon>
    </lineage>
</organism>
<keyword evidence="2" id="KW-1185">Reference proteome</keyword>
<evidence type="ECO:0000313" key="2">
    <source>
        <dbReference type="Proteomes" id="UP001165586"/>
    </source>
</evidence>
<dbReference type="RefSeq" id="WP_259542966.1">
    <property type="nucleotide sequence ID" value="NZ_JANLCJ010000189.1"/>
</dbReference>
<accession>A0ABT2HA32</accession>
<protein>
    <submittedName>
        <fullName evidence="1">Uncharacterized protein</fullName>
    </submittedName>
</protein>
<gene>
    <name evidence="1" type="ORF">N1032_24015</name>
</gene>
<comment type="caution">
    <text evidence="1">The sequence shown here is derived from an EMBL/GenBank/DDBJ whole genome shotgun (WGS) entry which is preliminary data.</text>
</comment>